<organism evidence="3 4">
    <name type="scientific">Thermanaerovibrio velox DSM 12556</name>
    <dbReference type="NCBI Taxonomy" id="926567"/>
    <lineage>
        <taxon>Bacteria</taxon>
        <taxon>Thermotogati</taxon>
        <taxon>Synergistota</taxon>
        <taxon>Synergistia</taxon>
        <taxon>Synergistales</taxon>
        <taxon>Synergistaceae</taxon>
        <taxon>Thermanaerovibrio</taxon>
    </lineage>
</organism>
<gene>
    <name evidence="3" type="ORF">TheveDRAFT_0654</name>
</gene>
<dbReference type="Proteomes" id="UP000005730">
    <property type="component" value="Chromosome"/>
</dbReference>
<protein>
    <submittedName>
        <fullName evidence="3">Putative S-layer protein</fullName>
    </submittedName>
</protein>
<dbReference type="eggNOG" id="COG3203">
    <property type="taxonomic scope" value="Bacteria"/>
</dbReference>
<feature type="domain" description="SLH" evidence="2">
    <location>
        <begin position="22"/>
        <end position="85"/>
    </location>
</feature>
<dbReference type="Pfam" id="PF00395">
    <property type="entry name" value="SLH"/>
    <property type="match status" value="1"/>
</dbReference>
<evidence type="ECO:0000313" key="4">
    <source>
        <dbReference type="Proteomes" id="UP000005730"/>
    </source>
</evidence>
<dbReference type="RefSeq" id="WP_006583307.1">
    <property type="nucleotide sequence ID" value="NZ_CM001377.1"/>
</dbReference>
<dbReference type="EMBL" id="CM001377">
    <property type="protein sequence ID" value="EHM09813.1"/>
    <property type="molecule type" value="Genomic_DNA"/>
</dbReference>
<name>H0UQY4_9BACT</name>
<dbReference type="InterPro" id="IPR051465">
    <property type="entry name" value="Cell_Envelope_Struct_Comp"/>
</dbReference>
<dbReference type="PANTHER" id="PTHR43308">
    <property type="entry name" value="OUTER MEMBRANE PROTEIN ALPHA-RELATED"/>
    <property type="match status" value="1"/>
</dbReference>
<evidence type="ECO:0000313" key="3">
    <source>
        <dbReference type="EMBL" id="EHM09813.1"/>
    </source>
</evidence>
<evidence type="ECO:0000256" key="1">
    <source>
        <dbReference type="SAM" id="SignalP"/>
    </source>
</evidence>
<dbReference type="OrthoDB" id="185675at2"/>
<keyword evidence="4" id="KW-1185">Reference proteome</keyword>
<sequence>MKKSFAILAAALLVAFAAPAFAANPFMDVPMNHWAYDAVSQLASKGVISGYPDGSFKGGQPATRYEMASIVARALAKVDLDKASKQDVEMLKKLVVEFKDELDALGVKVDKLDSRVAVLEKDLGGWSLSGELRFDAKFANENETKYDFDGKNEFDLNRYRLWIKKRINETTTFTSRLGKVATKNNTGESEYDSVAWEQYFVTTKLPYHITMTVGLQNIDWEDERGLYVDNEAFVGDWDLKGFRFQRSFGMVDFDAFVAHQDDDTASVDEYFMYGARMDFNFNEQFRLGLMGVWRSYDFAEDRRGDGPGGTLDRIGLQDVYGADMEFKFNPSVSLKGVYYKQSLWKQRNATLDNDSPAAYKVILDAKQDLLKFTSLWLEYAKIDDAFVMTKDRSSSAYSNYGAEVLFNRGPDSRDGDTTVFFARADQKWDDKWSTFQRYVRASFNDPSTPNLDDTKNYTFGIVYQLNRAVKIEATYDNIDYGTGGGSGKNEGDDHLVRLRTQVVF</sequence>
<dbReference type="STRING" id="926567.TheveDRAFT_0654"/>
<keyword evidence="1" id="KW-0732">Signal</keyword>
<dbReference type="PROSITE" id="PS51272">
    <property type="entry name" value="SLH"/>
    <property type="match status" value="1"/>
</dbReference>
<dbReference type="HOGENOM" id="CLU_041895_0_0_0"/>
<dbReference type="AlphaFoldDB" id="H0UQY4"/>
<feature type="signal peptide" evidence="1">
    <location>
        <begin position="1"/>
        <end position="22"/>
    </location>
</feature>
<dbReference type="SUPFAM" id="SSF56935">
    <property type="entry name" value="Porins"/>
    <property type="match status" value="1"/>
</dbReference>
<feature type="chain" id="PRO_5003540959" evidence="1">
    <location>
        <begin position="23"/>
        <end position="504"/>
    </location>
</feature>
<accession>H0UQY4</accession>
<reference evidence="3 4" key="1">
    <citation type="submission" date="2011-10" db="EMBL/GenBank/DDBJ databases">
        <title>The Noncontiguous Finished genome of Thermanaerovibrio velox DSM 12556.</title>
        <authorList>
            <consortium name="US DOE Joint Genome Institute (JGI-PGF)"/>
            <person name="Lucas S."/>
            <person name="Copeland A."/>
            <person name="Lapidus A."/>
            <person name="Glavina del Rio T."/>
            <person name="Dalin E."/>
            <person name="Tice H."/>
            <person name="Bruce D."/>
            <person name="Goodwin L."/>
            <person name="Pitluck S."/>
            <person name="Peters L."/>
            <person name="Mikhailova N."/>
            <person name="Teshima H."/>
            <person name="Kyrpides N."/>
            <person name="Mavromatis K."/>
            <person name="Ivanova N."/>
            <person name="Markowitz V."/>
            <person name="Cheng J.-F."/>
            <person name="Hugenholtz P."/>
            <person name="Woyke T."/>
            <person name="Wu D."/>
            <person name="Spring S."/>
            <person name="Brambilla E.-M."/>
            <person name="Klenk H.-P."/>
            <person name="Eisen J.A."/>
        </authorList>
    </citation>
    <scope>NUCLEOTIDE SEQUENCE [LARGE SCALE GENOMIC DNA]</scope>
    <source>
        <strain evidence="3 4">DSM 12556</strain>
    </source>
</reference>
<dbReference type="PANTHER" id="PTHR43308:SF1">
    <property type="entry name" value="OUTER MEMBRANE PROTEIN ALPHA"/>
    <property type="match status" value="1"/>
</dbReference>
<proteinExistence type="predicted"/>
<dbReference type="InterPro" id="IPR001119">
    <property type="entry name" value="SLH_dom"/>
</dbReference>
<evidence type="ECO:0000259" key="2">
    <source>
        <dbReference type="PROSITE" id="PS51272"/>
    </source>
</evidence>